<sequence>MISGRAGQVRAPRAFVFPDSAEHAEGPGGIGETRSRRARLAWDTPWDTLWDTSWANIRPACGRIASRRARSPAVN</sequence>
<evidence type="ECO:0000313" key="1">
    <source>
        <dbReference type="EMBL" id="GAA4207593.1"/>
    </source>
</evidence>
<gene>
    <name evidence="1" type="ORF">GCM10022252_71450</name>
</gene>
<organism evidence="1 2">
    <name type="scientific">Streptosporangium oxazolinicum</name>
    <dbReference type="NCBI Taxonomy" id="909287"/>
    <lineage>
        <taxon>Bacteria</taxon>
        <taxon>Bacillati</taxon>
        <taxon>Actinomycetota</taxon>
        <taxon>Actinomycetes</taxon>
        <taxon>Streptosporangiales</taxon>
        <taxon>Streptosporangiaceae</taxon>
        <taxon>Streptosporangium</taxon>
    </lineage>
</organism>
<proteinExistence type="predicted"/>
<dbReference type="Proteomes" id="UP001501251">
    <property type="component" value="Unassembled WGS sequence"/>
</dbReference>
<protein>
    <submittedName>
        <fullName evidence="1">Uncharacterized protein</fullName>
    </submittedName>
</protein>
<dbReference type="EMBL" id="BAABAQ010000017">
    <property type="protein sequence ID" value="GAA4207593.1"/>
    <property type="molecule type" value="Genomic_DNA"/>
</dbReference>
<keyword evidence="2" id="KW-1185">Reference proteome</keyword>
<accession>A0ABP8BJ03</accession>
<name>A0ABP8BJ03_9ACTN</name>
<comment type="caution">
    <text evidence="1">The sequence shown here is derived from an EMBL/GenBank/DDBJ whole genome shotgun (WGS) entry which is preliminary data.</text>
</comment>
<evidence type="ECO:0000313" key="2">
    <source>
        <dbReference type="Proteomes" id="UP001501251"/>
    </source>
</evidence>
<reference evidence="2" key="1">
    <citation type="journal article" date="2019" name="Int. J. Syst. Evol. Microbiol.">
        <title>The Global Catalogue of Microorganisms (GCM) 10K type strain sequencing project: providing services to taxonomists for standard genome sequencing and annotation.</title>
        <authorList>
            <consortium name="The Broad Institute Genomics Platform"/>
            <consortium name="The Broad Institute Genome Sequencing Center for Infectious Disease"/>
            <person name="Wu L."/>
            <person name="Ma J."/>
        </authorList>
    </citation>
    <scope>NUCLEOTIDE SEQUENCE [LARGE SCALE GENOMIC DNA]</scope>
    <source>
        <strain evidence="2">JCM 17388</strain>
    </source>
</reference>